<evidence type="ECO:0000256" key="5">
    <source>
        <dbReference type="ARBA" id="ARBA00023002"/>
    </source>
</evidence>
<protein>
    <submittedName>
        <fullName evidence="10">Acyl-CoA dehydrogenase</fullName>
    </submittedName>
</protein>
<evidence type="ECO:0000256" key="6">
    <source>
        <dbReference type="RuleBase" id="RU362125"/>
    </source>
</evidence>
<dbReference type="Gene3D" id="1.10.540.10">
    <property type="entry name" value="Acyl-CoA dehydrogenase/oxidase, N-terminal domain"/>
    <property type="match status" value="1"/>
</dbReference>
<keyword evidence="4 6" id="KW-0274">FAD</keyword>
<name>A0ABQ0KMT4_MYCNV</name>
<feature type="domain" description="Acyl-CoA dehydrogenase/oxidase C-terminal" evidence="7">
    <location>
        <begin position="267"/>
        <end position="407"/>
    </location>
</feature>
<dbReference type="InterPro" id="IPR037069">
    <property type="entry name" value="AcylCoA_DH/ox_N_sf"/>
</dbReference>
<comment type="cofactor">
    <cofactor evidence="1 6">
        <name>FAD</name>
        <dbReference type="ChEBI" id="CHEBI:57692"/>
    </cofactor>
</comment>
<evidence type="ECO:0000259" key="9">
    <source>
        <dbReference type="Pfam" id="PF02771"/>
    </source>
</evidence>
<evidence type="ECO:0000256" key="3">
    <source>
        <dbReference type="ARBA" id="ARBA00022630"/>
    </source>
</evidence>
<feature type="domain" description="Acyl-CoA dehydrogenase/oxidase N-terminal" evidence="9">
    <location>
        <begin position="34"/>
        <end position="144"/>
    </location>
</feature>
<dbReference type="PANTHER" id="PTHR43292:SF3">
    <property type="entry name" value="ACYL-COA DEHYDROGENASE FADE29"/>
    <property type="match status" value="1"/>
</dbReference>
<evidence type="ECO:0000256" key="1">
    <source>
        <dbReference type="ARBA" id="ARBA00001974"/>
    </source>
</evidence>
<dbReference type="InterPro" id="IPR009100">
    <property type="entry name" value="AcylCoA_DH/oxidase_NM_dom_sf"/>
</dbReference>
<dbReference type="Gene3D" id="1.20.140.10">
    <property type="entry name" value="Butyryl-CoA Dehydrogenase, subunit A, domain 3"/>
    <property type="match status" value="1"/>
</dbReference>
<accession>A0ABQ0KMT4</accession>
<organism evidence="10 11">
    <name type="scientific">Mycolicibacterium novocastrense</name>
    <name type="common">Mycobacterium novocastrense</name>
    <dbReference type="NCBI Taxonomy" id="59813"/>
    <lineage>
        <taxon>Bacteria</taxon>
        <taxon>Bacillati</taxon>
        <taxon>Actinomycetota</taxon>
        <taxon>Actinomycetes</taxon>
        <taxon>Mycobacteriales</taxon>
        <taxon>Mycobacteriaceae</taxon>
        <taxon>Mycolicibacterium</taxon>
    </lineage>
</organism>
<keyword evidence="5 6" id="KW-0560">Oxidoreductase</keyword>
<evidence type="ECO:0000313" key="10">
    <source>
        <dbReference type="EMBL" id="GAT10783.1"/>
    </source>
</evidence>
<dbReference type="Pfam" id="PF02770">
    <property type="entry name" value="Acyl-CoA_dh_M"/>
    <property type="match status" value="1"/>
</dbReference>
<dbReference type="Proteomes" id="UP000069773">
    <property type="component" value="Unassembled WGS sequence"/>
</dbReference>
<dbReference type="PANTHER" id="PTHR43292">
    <property type="entry name" value="ACYL-COA DEHYDROGENASE"/>
    <property type="match status" value="1"/>
</dbReference>
<dbReference type="InterPro" id="IPR013786">
    <property type="entry name" value="AcylCoA_DH/ox_N"/>
</dbReference>
<evidence type="ECO:0000313" key="11">
    <source>
        <dbReference type="Proteomes" id="UP000069773"/>
    </source>
</evidence>
<sequence length="412" mass="45625">MATLSFESSIIVHVVRPCCATDWLLLMHFQPDPATEAFRDGVREHLHGVLTPDVEERIYRSGVAHDDDFAKGLVEKGYFAPGWPTELGGQDRNAWEEQALNEELMRTDAPVYLSETTRMVASIIRQIGTPAMKERILPGALSGDVTIALGFTEPECGSDVAAAATRAMRDGDEWVINGSKMFTTNGHIADYVFLLARTSPEKPKHKGLTMFLVPTCSDGFEAQAVWTLSGERTNITFYSDVRIGDDWRIGDVDAGWQVLGLSLQDEHASGWGPHIARLLHHAEQWATTTRASDDSPAIAKTDVRRRIARVAMELEVAMLLQRRCVWMTENGQTPVAEGPMSKVFSTESLVRASQDITELVGPDAMRSLFDPTAPQRGRFEHLMRFSLGTTIYAGTSEVQRTIIAQRGLGLPR</sequence>
<dbReference type="InterPro" id="IPR052161">
    <property type="entry name" value="Mycobact_Acyl-CoA_DH"/>
</dbReference>
<dbReference type="InterPro" id="IPR006091">
    <property type="entry name" value="Acyl-CoA_Oxase/DH_mid-dom"/>
</dbReference>
<dbReference type="InterPro" id="IPR009075">
    <property type="entry name" value="AcylCo_DH/oxidase_C"/>
</dbReference>
<dbReference type="InterPro" id="IPR046373">
    <property type="entry name" value="Acyl-CoA_Oxase/DH_mid-dom_sf"/>
</dbReference>
<comment type="caution">
    <text evidence="10">The sequence shown here is derived from an EMBL/GenBank/DDBJ whole genome shotgun (WGS) entry which is preliminary data.</text>
</comment>
<evidence type="ECO:0000256" key="4">
    <source>
        <dbReference type="ARBA" id="ARBA00022827"/>
    </source>
</evidence>
<evidence type="ECO:0000256" key="2">
    <source>
        <dbReference type="ARBA" id="ARBA00009347"/>
    </source>
</evidence>
<evidence type="ECO:0000259" key="8">
    <source>
        <dbReference type="Pfam" id="PF02770"/>
    </source>
</evidence>
<keyword evidence="11" id="KW-1185">Reference proteome</keyword>
<dbReference type="InterPro" id="IPR036250">
    <property type="entry name" value="AcylCo_DH-like_C"/>
</dbReference>
<keyword evidence="3 6" id="KW-0285">Flavoprotein</keyword>
<comment type="similarity">
    <text evidence="2 6">Belongs to the acyl-CoA dehydrogenase family.</text>
</comment>
<dbReference type="Pfam" id="PF00441">
    <property type="entry name" value="Acyl-CoA_dh_1"/>
    <property type="match status" value="1"/>
</dbReference>
<dbReference type="EMBL" id="BCTA01000052">
    <property type="protein sequence ID" value="GAT10783.1"/>
    <property type="molecule type" value="Genomic_DNA"/>
</dbReference>
<reference evidence="10 11" key="1">
    <citation type="journal article" date="2016" name="Genome Announc.">
        <title>Draft Genome Sequences of Five Rapidly Growing Mycobacterium Species, M. thermoresistibile, M. fortuitum subsp. acetamidolyticum, M. canariasense, M. brisbanense, and M. novocastrense.</title>
        <authorList>
            <person name="Katahira K."/>
            <person name="Ogura Y."/>
            <person name="Gotoh Y."/>
            <person name="Hayashi T."/>
        </authorList>
    </citation>
    <scope>NUCLEOTIDE SEQUENCE [LARGE SCALE GENOMIC DNA]</scope>
    <source>
        <strain evidence="10 11">JCM18114</strain>
    </source>
</reference>
<gene>
    <name evidence="10" type="ORF">RMCN_3916</name>
</gene>
<dbReference type="SUPFAM" id="SSF56645">
    <property type="entry name" value="Acyl-CoA dehydrogenase NM domain-like"/>
    <property type="match status" value="1"/>
</dbReference>
<dbReference type="Gene3D" id="2.40.110.10">
    <property type="entry name" value="Butyryl-CoA Dehydrogenase, subunit A, domain 2"/>
    <property type="match status" value="1"/>
</dbReference>
<proteinExistence type="inferred from homology"/>
<dbReference type="Pfam" id="PF02771">
    <property type="entry name" value="Acyl-CoA_dh_N"/>
    <property type="match status" value="1"/>
</dbReference>
<evidence type="ECO:0000259" key="7">
    <source>
        <dbReference type="Pfam" id="PF00441"/>
    </source>
</evidence>
<feature type="domain" description="Acyl-CoA oxidase/dehydrogenase middle" evidence="8">
    <location>
        <begin position="148"/>
        <end position="235"/>
    </location>
</feature>
<dbReference type="SUPFAM" id="SSF47203">
    <property type="entry name" value="Acyl-CoA dehydrogenase C-terminal domain-like"/>
    <property type="match status" value="1"/>
</dbReference>